<evidence type="ECO:0000256" key="7">
    <source>
        <dbReference type="SAM" id="Phobius"/>
    </source>
</evidence>
<dbReference type="EMBL" id="CP004374">
    <property type="protein sequence ID" value="AGM26673.1"/>
    <property type="molecule type" value="Genomic_DNA"/>
</dbReference>
<evidence type="ECO:0000256" key="3">
    <source>
        <dbReference type="ARBA" id="ARBA00022475"/>
    </source>
</evidence>
<dbReference type="InterPro" id="IPR036259">
    <property type="entry name" value="MFS_trans_sf"/>
</dbReference>
<comment type="subcellular location">
    <subcellularLocation>
        <location evidence="1">Cell membrane</location>
        <topology evidence="1">Multi-pass membrane protein</topology>
    </subcellularLocation>
</comment>
<dbReference type="Proteomes" id="UP000013961">
    <property type="component" value="Chromosome"/>
</dbReference>
<keyword evidence="3" id="KW-1003">Cell membrane</keyword>
<evidence type="ECO:0000256" key="5">
    <source>
        <dbReference type="ARBA" id="ARBA00022989"/>
    </source>
</evidence>
<dbReference type="PROSITE" id="PS50850">
    <property type="entry name" value="MFS"/>
    <property type="match status" value="1"/>
</dbReference>
<feature type="transmembrane region" description="Helical" evidence="7">
    <location>
        <begin position="339"/>
        <end position="360"/>
    </location>
</feature>
<keyword evidence="5 7" id="KW-1133">Transmembrane helix</keyword>
<dbReference type="KEGG" id="mabb:MASS_0071"/>
<dbReference type="PANTHER" id="PTHR23517">
    <property type="entry name" value="RESISTANCE PROTEIN MDTM, PUTATIVE-RELATED-RELATED"/>
    <property type="match status" value="1"/>
</dbReference>
<dbReference type="InterPro" id="IPR005829">
    <property type="entry name" value="Sugar_transporter_CS"/>
</dbReference>
<sequence>MTSRLLSRLAPWQRVGLAMFGIAWGGNEFTPLLVMYRQAGQSAASVDTLLFAYVLGIIPALFLGGPLSDRYGRRAVMLPAPFISMLGSLVLALGAQHFALLFTGRVFSGVALGLAMAAGSSWVKELSAPPFDRPGAGARRGAMSLTAGFALGAAVAGALAQWGPWPQHLAFLVNIAITIPGAVLALSVPESAAERAPGRLIDDLKIPAARRRRFLFVVMPLAPWVFGSAAVAYAVLPTLIAPTLPGDRIAFSALCCLVCLGCGFTAQMLAPRLDRTGTARLGIIGLALVATGMALAALAAHRLTIPLVLIAALVLGAGYGTALVSGLQEVNRIAGPTDLAGLTAVFYGLTYLGFGVPMMLTMLGDASPLLTHPVLLCGGALLATVCLVVLMLNSRTDIGERPGTTAATPAEEMCEPVLR</sequence>
<dbReference type="PROSITE" id="PS00216">
    <property type="entry name" value="SUGAR_TRANSPORT_1"/>
    <property type="match status" value="1"/>
</dbReference>
<feature type="transmembrane region" description="Helical" evidence="7">
    <location>
        <begin position="12"/>
        <end position="36"/>
    </location>
</feature>
<evidence type="ECO:0000256" key="2">
    <source>
        <dbReference type="ARBA" id="ARBA00022448"/>
    </source>
</evidence>
<keyword evidence="6 7" id="KW-0472">Membrane</keyword>
<feature type="transmembrane region" description="Helical" evidence="7">
    <location>
        <begin position="281"/>
        <end position="301"/>
    </location>
</feature>
<feature type="transmembrane region" description="Helical" evidence="7">
    <location>
        <begin position="75"/>
        <end position="100"/>
    </location>
</feature>
<keyword evidence="2" id="KW-0813">Transport</keyword>
<organism evidence="9 10">
    <name type="scientific">Mycobacteroides abscessus subsp. bolletii 50594</name>
    <dbReference type="NCBI Taxonomy" id="1303024"/>
    <lineage>
        <taxon>Bacteria</taxon>
        <taxon>Bacillati</taxon>
        <taxon>Actinomycetota</taxon>
        <taxon>Actinomycetes</taxon>
        <taxon>Mycobacteriales</taxon>
        <taxon>Mycobacteriaceae</taxon>
        <taxon>Mycobacteroides</taxon>
        <taxon>Mycobacteroides abscessus</taxon>
    </lineage>
</organism>
<evidence type="ECO:0000256" key="1">
    <source>
        <dbReference type="ARBA" id="ARBA00004651"/>
    </source>
</evidence>
<feature type="domain" description="Major facilitator superfamily (MFS) profile" evidence="8">
    <location>
        <begin position="1"/>
        <end position="397"/>
    </location>
</feature>
<feature type="transmembrane region" description="Helical" evidence="7">
    <location>
        <begin position="169"/>
        <end position="193"/>
    </location>
</feature>
<reference evidence="9 10" key="1">
    <citation type="journal article" date="2013" name="Genome Announc.">
        <title>Complete Genome Sequence of Mycobacterium massiliense Clinical Strain Asan 50594, Belonging to the Type II Genotype.</title>
        <authorList>
            <person name="Kim B.J."/>
            <person name="Kim B.R."/>
            <person name="Hong S.H."/>
            <person name="Seok S.H."/>
            <person name="Kook Y.H."/>
            <person name="Kim B.J."/>
        </authorList>
    </citation>
    <scope>NUCLEOTIDE SEQUENCE [LARGE SCALE GENOMIC DNA]</scope>
    <source>
        <strain evidence="9 10">50594</strain>
    </source>
</reference>
<evidence type="ECO:0000259" key="8">
    <source>
        <dbReference type="PROSITE" id="PS50850"/>
    </source>
</evidence>
<dbReference type="InterPro" id="IPR050171">
    <property type="entry name" value="MFS_Transporters"/>
</dbReference>
<dbReference type="PANTHER" id="PTHR23517:SF13">
    <property type="entry name" value="MAJOR FACILITATOR SUPERFAMILY MFS_1"/>
    <property type="match status" value="1"/>
</dbReference>
<evidence type="ECO:0000313" key="9">
    <source>
        <dbReference type="EMBL" id="AGM26673.1"/>
    </source>
</evidence>
<dbReference type="Pfam" id="PF07690">
    <property type="entry name" value="MFS_1"/>
    <property type="match status" value="1"/>
</dbReference>
<dbReference type="Gene3D" id="1.20.1250.20">
    <property type="entry name" value="MFS general substrate transporter like domains"/>
    <property type="match status" value="1"/>
</dbReference>
<evidence type="ECO:0000256" key="4">
    <source>
        <dbReference type="ARBA" id="ARBA00022692"/>
    </source>
</evidence>
<gene>
    <name evidence="9" type="ORF">MASS_0071</name>
</gene>
<dbReference type="GO" id="GO:0022857">
    <property type="term" value="F:transmembrane transporter activity"/>
    <property type="evidence" value="ECO:0007669"/>
    <property type="project" value="InterPro"/>
</dbReference>
<keyword evidence="4 7" id="KW-0812">Transmembrane</keyword>
<feature type="transmembrane region" description="Helical" evidence="7">
    <location>
        <begin position="248"/>
        <end position="269"/>
    </location>
</feature>
<dbReference type="InterPro" id="IPR011701">
    <property type="entry name" value="MFS"/>
</dbReference>
<feature type="transmembrane region" description="Helical" evidence="7">
    <location>
        <begin position="144"/>
        <end position="163"/>
    </location>
</feature>
<dbReference type="InterPro" id="IPR020846">
    <property type="entry name" value="MFS_dom"/>
</dbReference>
<proteinExistence type="predicted"/>
<evidence type="ECO:0000313" key="10">
    <source>
        <dbReference type="Proteomes" id="UP000013961"/>
    </source>
</evidence>
<dbReference type="AlphaFoldDB" id="A0AB33A4P8"/>
<dbReference type="SUPFAM" id="SSF103473">
    <property type="entry name" value="MFS general substrate transporter"/>
    <property type="match status" value="1"/>
</dbReference>
<feature type="transmembrane region" description="Helical" evidence="7">
    <location>
        <begin position="372"/>
        <end position="392"/>
    </location>
</feature>
<feature type="transmembrane region" description="Helical" evidence="7">
    <location>
        <begin position="214"/>
        <end position="236"/>
    </location>
</feature>
<dbReference type="CDD" id="cd06174">
    <property type="entry name" value="MFS"/>
    <property type="match status" value="1"/>
</dbReference>
<feature type="transmembrane region" description="Helical" evidence="7">
    <location>
        <begin position="106"/>
        <end position="123"/>
    </location>
</feature>
<accession>A0AB33A4P8</accession>
<name>A0AB33A4P8_9MYCO</name>
<feature type="transmembrane region" description="Helical" evidence="7">
    <location>
        <begin position="307"/>
        <end position="327"/>
    </location>
</feature>
<protein>
    <submittedName>
        <fullName evidence="9">Major facilitator transporter</fullName>
    </submittedName>
</protein>
<feature type="transmembrane region" description="Helical" evidence="7">
    <location>
        <begin position="42"/>
        <end position="63"/>
    </location>
</feature>
<evidence type="ECO:0000256" key="6">
    <source>
        <dbReference type="ARBA" id="ARBA00023136"/>
    </source>
</evidence>
<dbReference type="GO" id="GO:0005886">
    <property type="term" value="C:plasma membrane"/>
    <property type="evidence" value="ECO:0007669"/>
    <property type="project" value="UniProtKB-SubCell"/>
</dbReference>